<dbReference type="EMBL" id="UOFR01000078">
    <property type="protein sequence ID" value="VAX00653.1"/>
    <property type="molecule type" value="Genomic_DNA"/>
</dbReference>
<name>A0A3B1AKZ6_9ZZZZ</name>
<dbReference type="GO" id="GO:0008941">
    <property type="term" value="F:nitric oxide dioxygenase NAD(P)H activity"/>
    <property type="evidence" value="ECO:0007669"/>
    <property type="project" value="TreeGrafter"/>
</dbReference>
<evidence type="ECO:0000256" key="3">
    <source>
        <dbReference type="ARBA" id="ARBA00023004"/>
    </source>
</evidence>
<proteinExistence type="predicted"/>
<dbReference type="PROSITE" id="PS50801">
    <property type="entry name" value="STAS"/>
    <property type="match status" value="1"/>
</dbReference>
<dbReference type="GO" id="GO:0019825">
    <property type="term" value="F:oxygen binding"/>
    <property type="evidence" value="ECO:0007669"/>
    <property type="project" value="InterPro"/>
</dbReference>
<dbReference type="PROSITE" id="PS01033">
    <property type="entry name" value="GLOBIN"/>
    <property type="match status" value="1"/>
</dbReference>
<dbReference type="PANTHER" id="PTHR43396">
    <property type="entry name" value="FLAVOHEMOPROTEIN"/>
    <property type="match status" value="1"/>
</dbReference>
<accession>A0A3B1AKZ6</accession>
<sequence>MTTRKKNIIGHDPLAWISLDDEDDQTGVNASEKVNTSDKNTSKKKPVQHPFGIDVDSFLLGYDLIQDQAGEIFANFYKDLFNDYSEVKPLFDGVDIKNQEKKLAGAIGLLADNINDVDKLTTVLSALGKSHQQYGAKEEHYTAVENTLLAVIKKQIGRKWTKKISANWATVLSKAAEVMLDAYNEIDDTIELESSSSTDDTGIAENDKVDDESEVLYLEARQDISTVSELLDSLKIHINTGQVKIDISRVTRIDASCLQLLYLLVRDADISNYQIEITGTSEAFDRSVFLLGMSNMLKVAV</sequence>
<organism evidence="7">
    <name type="scientific">hydrothermal vent metagenome</name>
    <dbReference type="NCBI Taxonomy" id="652676"/>
    <lineage>
        <taxon>unclassified sequences</taxon>
        <taxon>metagenomes</taxon>
        <taxon>ecological metagenomes</taxon>
    </lineage>
</organism>
<feature type="region of interest" description="Disordered" evidence="4">
    <location>
        <begin position="27"/>
        <end position="46"/>
    </location>
</feature>
<dbReference type="InterPro" id="IPR012292">
    <property type="entry name" value="Globin/Proto"/>
</dbReference>
<dbReference type="InterPro" id="IPR009050">
    <property type="entry name" value="Globin-like_sf"/>
</dbReference>
<feature type="domain" description="STAS" evidence="6">
    <location>
        <begin position="215"/>
        <end position="301"/>
    </location>
</feature>
<dbReference type="GO" id="GO:0020037">
    <property type="term" value="F:heme binding"/>
    <property type="evidence" value="ECO:0007669"/>
    <property type="project" value="InterPro"/>
</dbReference>
<dbReference type="GO" id="GO:0071949">
    <property type="term" value="F:FAD binding"/>
    <property type="evidence" value="ECO:0007669"/>
    <property type="project" value="TreeGrafter"/>
</dbReference>
<gene>
    <name evidence="7" type="ORF">MNBD_GAMMA21-235</name>
</gene>
<dbReference type="Pfam" id="PF00042">
    <property type="entry name" value="Globin"/>
    <property type="match status" value="1"/>
</dbReference>
<evidence type="ECO:0008006" key="8">
    <source>
        <dbReference type="Google" id="ProtNLM"/>
    </source>
</evidence>
<dbReference type="PANTHER" id="PTHR43396:SF3">
    <property type="entry name" value="FLAVOHEMOPROTEIN"/>
    <property type="match status" value="1"/>
</dbReference>
<dbReference type="AlphaFoldDB" id="A0A3B1AKZ6"/>
<dbReference type="InterPro" id="IPR002645">
    <property type="entry name" value="STAS_dom"/>
</dbReference>
<dbReference type="InterPro" id="IPR000971">
    <property type="entry name" value="Globin"/>
</dbReference>
<evidence type="ECO:0000313" key="7">
    <source>
        <dbReference type="EMBL" id="VAX00653.1"/>
    </source>
</evidence>
<dbReference type="Gene3D" id="1.10.490.10">
    <property type="entry name" value="Globins"/>
    <property type="match status" value="1"/>
</dbReference>
<evidence type="ECO:0000259" key="6">
    <source>
        <dbReference type="PROSITE" id="PS50801"/>
    </source>
</evidence>
<keyword evidence="2" id="KW-0479">Metal-binding</keyword>
<reference evidence="7" key="1">
    <citation type="submission" date="2018-06" db="EMBL/GenBank/DDBJ databases">
        <authorList>
            <person name="Zhirakovskaya E."/>
        </authorList>
    </citation>
    <scope>NUCLEOTIDE SEQUENCE</scope>
</reference>
<keyword evidence="3" id="KW-0408">Iron</keyword>
<dbReference type="GO" id="GO:0046210">
    <property type="term" value="P:nitric oxide catabolic process"/>
    <property type="evidence" value="ECO:0007669"/>
    <property type="project" value="TreeGrafter"/>
</dbReference>
<dbReference type="GO" id="GO:0046872">
    <property type="term" value="F:metal ion binding"/>
    <property type="evidence" value="ECO:0007669"/>
    <property type="project" value="UniProtKB-KW"/>
</dbReference>
<evidence type="ECO:0000256" key="4">
    <source>
        <dbReference type="SAM" id="MobiDB-lite"/>
    </source>
</evidence>
<dbReference type="SUPFAM" id="SSF52091">
    <property type="entry name" value="SpoIIaa-like"/>
    <property type="match status" value="1"/>
</dbReference>
<dbReference type="InterPro" id="IPR036513">
    <property type="entry name" value="STAS_dom_sf"/>
</dbReference>
<evidence type="ECO:0000256" key="2">
    <source>
        <dbReference type="ARBA" id="ARBA00022723"/>
    </source>
</evidence>
<protein>
    <recommendedName>
        <fullName evidence="8">Globin family profile domain-containing protein</fullName>
    </recommendedName>
</protein>
<feature type="compositionally biased region" description="Polar residues" evidence="4">
    <location>
        <begin position="27"/>
        <end position="39"/>
    </location>
</feature>
<dbReference type="SUPFAM" id="SSF46458">
    <property type="entry name" value="Globin-like"/>
    <property type="match status" value="1"/>
</dbReference>
<dbReference type="InterPro" id="IPR058548">
    <property type="entry name" value="MlaB-like_STAS"/>
</dbReference>
<evidence type="ECO:0000259" key="5">
    <source>
        <dbReference type="PROSITE" id="PS01033"/>
    </source>
</evidence>
<dbReference type="Pfam" id="PF13466">
    <property type="entry name" value="STAS_2"/>
    <property type="match status" value="1"/>
</dbReference>
<evidence type="ECO:0000256" key="1">
    <source>
        <dbReference type="ARBA" id="ARBA00022617"/>
    </source>
</evidence>
<feature type="domain" description="Globin" evidence="5">
    <location>
        <begin position="55"/>
        <end position="184"/>
    </location>
</feature>
<dbReference type="GO" id="GO:0071500">
    <property type="term" value="P:cellular response to nitrosative stress"/>
    <property type="evidence" value="ECO:0007669"/>
    <property type="project" value="TreeGrafter"/>
</dbReference>
<dbReference type="Gene3D" id="3.30.750.24">
    <property type="entry name" value="STAS domain"/>
    <property type="match status" value="1"/>
</dbReference>
<keyword evidence="1" id="KW-0349">Heme</keyword>